<name>A0A426XTE4_ENSVE</name>
<protein>
    <submittedName>
        <fullName evidence="2">Uncharacterized protein</fullName>
    </submittedName>
</protein>
<evidence type="ECO:0000256" key="1">
    <source>
        <dbReference type="SAM" id="Phobius"/>
    </source>
</evidence>
<reference evidence="2 3" key="1">
    <citation type="journal article" date="2014" name="Agronomy (Basel)">
        <title>A Draft Genome Sequence for Ensete ventricosum, the Drought-Tolerant Tree Against Hunger.</title>
        <authorList>
            <person name="Harrison J."/>
            <person name="Moore K.A."/>
            <person name="Paszkiewicz K."/>
            <person name="Jones T."/>
            <person name="Grant M."/>
            <person name="Ambacheew D."/>
            <person name="Muzemil S."/>
            <person name="Studholme D.J."/>
        </authorList>
    </citation>
    <scope>NUCLEOTIDE SEQUENCE [LARGE SCALE GENOMIC DNA]</scope>
</reference>
<proteinExistence type="predicted"/>
<keyword evidence="1" id="KW-1133">Transmembrane helix</keyword>
<sequence>MLYPSASFAFSPAPKNYSHNPHRPQLRPSPSAPISRQQLTFLVATLAVATAISSSPVPAIIATFSTESSPSSPTAPLLTTLAATLVVVVAIVAPLCSSAGDHSLCASGLSRPLLPLHQH</sequence>
<accession>A0A426XTE4</accession>
<evidence type="ECO:0000313" key="3">
    <source>
        <dbReference type="Proteomes" id="UP000287651"/>
    </source>
</evidence>
<keyword evidence="1" id="KW-0472">Membrane</keyword>
<dbReference type="Proteomes" id="UP000287651">
    <property type="component" value="Unassembled WGS sequence"/>
</dbReference>
<gene>
    <name evidence="2" type="ORF">B296_00026377</name>
</gene>
<dbReference type="EMBL" id="AMZH03017597">
    <property type="protein sequence ID" value="RRT42762.1"/>
    <property type="molecule type" value="Genomic_DNA"/>
</dbReference>
<dbReference type="AlphaFoldDB" id="A0A426XTE4"/>
<keyword evidence="1" id="KW-0812">Transmembrane</keyword>
<comment type="caution">
    <text evidence="2">The sequence shown here is derived from an EMBL/GenBank/DDBJ whole genome shotgun (WGS) entry which is preliminary data.</text>
</comment>
<feature type="transmembrane region" description="Helical" evidence="1">
    <location>
        <begin position="76"/>
        <end position="96"/>
    </location>
</feature>
<evidence type="ECO:0000313" key="2">
    <source>
        <dbReference type="EMBL" id="RRT42762.1"/>
    </source>
</evidence>
<feature type="transmembrane region" description="Helical" evidence="1">
    <location>
        <begin position="39"/>
        <end position="64"/>
    </location>
</feature>
<organism evidence="2 3">
    <name type="scientific">Ensete ventricosum</name>
    <name type="common">Abyssinian banana</name>
    <name type="synonym">Musa ensete</name>
    <dbReference type="NCBI Taxonomy" id="4639"/>
    <lineage>
        <taxon>Eukaryota</taxon>
        <taxon>Viridiplantae</taxon>
        <taxon>Streptophyta</taxon>
        <taxon>Embryophyta</taxon>
        <taxon>Tracheophyta</taxon>
        <taxon>Spermatophyta</taxon>
        <taxon>Magnoliopsida</taxon>
        <taxon>Liliopsida</taxon>
        <taxon>Zingiberales</taxon>
        <taxon>Musaceae</taxon>
        <taxon>Ensete</taxon>
    </lineage>
</organism>